<dbReference type="EMBL" id="HBUF01425522">
    <property type="protein sequence ID" value="CAG6741345.1"/>
    <property type="molecule type" value="Transcribed_RNA"/>
</dbReference>
<proteinExistence type="predicted"/>
<organism evidence="1">
    <name type="scientific">Cacopsylla melanoneura</name>
    <dbReference type="NCBI Taxonomy" id="428564"/>
    <lineage>
        <taxon>Eukaryota</taxon>
        <taxon>Metazoa</taxon>
        <taxon>Ecdysozoa</taxon>
        <taxon>Arthropoda</taxon>
        <taxon>Hexapoda</taxon>
        <taxon>Insecta</taxon>
        <taxon>Pterygota</taxon>
        <taxon>Neoptera</taxon>
        <taxon>Paraneoptera</taxon>
        <taxon>Hemiptera</taxon>
        <taxon>Sternorrhyncha</taxon>
        <taxon>Psylloidea</taxon>
        <taxon>Psyllidae</taxon>
        <taxon>Psyllinae</taxon>
        <taxon>Cacopsylla</taxon>
    </lineage>
</organism>
<protein>
    <recommendedName>
        <fullName evidence="2">Retrovirus-related Pol polyprotein from transposon TNT 1-94</fullName>
    </recommendedName>
</protein>
<evidence type="ECO:0008006" key="2">
    <source>
        <dbReference type="Google" id="ProtNLM"/>
    </source>
</evidence>
<evidence type="ECO:0000313" key="1">
    <source>
        <dbReference type="EMBL" id="CAG6741345.1"/>
    </source>
</evidence>
<accession>A0A8D9E7F0</accession>
<dbReference type="AlphaFoldDB" id="A0A8D9E7F0"/>
<sequence length="150" mass="17375">MATSVQVRIEPFNGSNFQNWKFRVEGQLLENDCKVCLEPSFQKQLEKGEEKAIKKDNRAKNILIQCLRPLTIVREKRTAFDMWRALSETYEKKGMCGKILLKKKLLGTRMTPNETIDNYILRFESVLSELRTVDSEMSEDDTICSFLMGG</sequence>
<dbReference type="Pfam" id="PF14223">
    <property type="entry name" value="Retrotran_gag_2"/>
    <property type="match status" value="1"/>
</dbReference>
<reference evidence="1" key="1">
    <citation type="submission" date="2021-05" db="EMBL/GenBank/DDBJ databases">
        <authorList>
            <person name="Alioto T."/>
            <person name="Alioto T."/>
            <person name="Gomez Garrido J."/>
        </authorList>
    </citation>
    <scope>NUCLEOTIDE SEQUENCE</scope>
</reference>
<name>A0A8D9E7F0_9HEMI</name>